<dbReference type="PANTHER" id="PTHR37017">
    <property type="entry name" value="AB HYDROLASE-1 DOMAIN-CONTAINING PROTEIN-RELATED"/>
    <property type="match status" value="1"/>
</dbReference>
<accession>A0A9W6QM19</accession>
<dbReference type="PANTHER" id="PTHR37017:SF11">
    <property type="entry name" value="ESTERASE_LIPASE_THIOESTERASE DOMAIN-CONTAINING PROTEIN"/>
    <property type="match status" value="1"/>
</dbReference>
<evidence type="ECO:0000313" key="2">
    <source>
        <dbReference type="EMBL" id="GLW90984.1"/>
    </source>
</evidence>
<gene>
    <name evidence="2" type="ORF">Aglo03_18000</name>
</gene>
<dbReference type="InterPro" id="IPR000073">
    <property type="entry name" value="AB_hydrolase_1"/>
</dbReference>
<evidence type="ECO:0000259" key="1">
    <source>
        <dbReference type="Pfam" id="PF12697"/>
    </source>
</evidence>
<keyword evidence="3" id="KW-1185">Reference proteome</keyword>
<dbReference type="InterPro" id="IPR052897">
    <property type="entry name" value="Sec-Metab_Biosynth_Hydrolase"/>
</dbReference>
<sequence length="274" mass="29836">MHEAVELSAADPVKRTVARGLALDPMLTALELSAANPVAQRLASTVLSVWRVSLARMSTYVLLPGAASDSRYWRLVVPGLRAHGHDVITPDLPCEDDSAGFEEYADVVVAAVRGYRDLVVVAQSMAGFTAPIVATRVPVSQIVLVNAMVPVAGETGDQWWRTSGSSAAMRANDEAHGRDPNREFDPVEVFLHDIPEELWDDPLDQSGTPFEKPWPLERWPDVPTRAVASSGDRLFPIGFQRELLRERLGISPVEIAGGHLPALANPEELVRALL</sequence>
<keyword evidence="2" id="KW-0378">Hydrolase</keyword>
<dbReference type="GO" id="GO:0016787">
    <property type="term" value="F:hydrolase activity"/>
    <property type="evidence" value="ECO:0007669"/>
    <property type="project" value="UniProtKB-KW"/>
</dbReference>
<protein>
    <submittedName>
        <fullName evidence="2">Alpha/beta hydrolase</fullName>
    </submittedName>
</protein>
<comment type="caution">
    <text evidence="2">The sequence shown here is derived from an EMBL/GenBank/DDBJ whole genome shotgun (WGS) entry which is preliminary data.</text>
</comment>
<proteinExistence type="predicted"/>
<reference evidence="2" key="1">
    <citation type="submission" date="2023-02" db="EMBL/GenBank/DDBJ databases">
        <title>Actinokineospora globicatena NBRC 15670.</title>
        <authorList>
            <person name="Ichikawa N."/>
            <person name="Sato H."/>
            <person name="Tonouchi N."/>
        </authorList>
    </citation>
    <scope>NUCLEOTIDE SEQUENCE</scope>
    <source>
        <strain evidence="2">NBRC 15670</strain>
    </source>
</reference>
<evidence type="ECO:0000313" key="3">
    <source>
        <dbReference type="Proteomes" id="UP001165042"/>
    </source>
</evidence>
<name>A0A9W6QM19_9PSEU</name>
<dbReference type="InterPro" id="IPR029058">
    <property type="entry name" value="AB_hydrolase_fold"/>
</dbReference>
<dbReference type="Proteomes" id="UP001165042">
    <property type="component" value="Unassembled WGS sequence"/>
</dbReference>
<dbReference type="Pfam" id="PF12697">
    <property type="entry name" value="Abhydrolase_6"/>
    <property type="match status" value="1"/>
</dbReference>
<feature type="domain" description="AB hydrolase-1" evidence="1">
    <location>
        <begin position="61"/>
        <end position="272"/>
    </location>
</feature>
<dbReference type="EMBL" id="BSSD01000002">
    <property type="protein sequence ID" value="GLW90984.1"/>
    <property type="molecule type" value="Genomic_DNA"/>
</dbReference>
<dbReference type="SUPFAM" id="SSF53474">
    <property type="entry name" value="alpha/beta-Hydrolases"/>
    <property type="match status" value="1"/>
</dbReference>
<dbReference type="Gene3D" id="3.40.50.1820">
    <property type="entry name" value="alpha/beta hydrolase"/>
    <property type="match status" value="1"/>
</dbReference>
<dbReference type="AlphaFoldDB" id="A0A9W6QM19"/>
<organism evidence="2 3">
    <name type="scientific">Actinokineospora globicatena</name>
    <dbReference type="NCBI Taxonomy" id="103729"/>
    <lineage>
        <taxon>Bacteria</taxon>
        <taxon>Bacillati</taxon>
        <taxon>Actinomycetota</taxon>
        <taxon>Actinomycetes</taxon>
        <taxon>Pseudonocardiales</taxon>
        <taxon>Pseudonocardiaceae</taxon>
        <taxon>Actinokineospora</taxon>
    </lineage>
</organism>